<dbReference type="Proteomes" id="UP000829196">
    <property type="component" value="Unassembled WGS sequence"/>
</dbReference>
<keyword evidence="1" id="KW-0862">Zinc</keyword>
<dbReference type="PANTHER" id="PTHR28498:SF1">
    <property type="entry name" value="ZINC FINGER SWIM DOMAIN-CONTAINING PROTEIN 7"/>
    <property type="match status" value="1"/>
</dbReference>
<comment type="caution">
    <text evidence="3">The sequence shown here is derived from an EMBL/GenBank/DDBJ whole genome shotgun (WGS) entry which is preliminary data.</text>
</comment>
<dbReference type="GO" id="GO:0097196">
    <property type="term" value="C:Shu complex"/>
    <property type="evidence" value="ECO:0007669"/>
    <property type="project" value="TreeGrafter"/>
</dbReference>
<dbReference type="EMBL" id="JAGYWB010000011">
    <property type="protein sequence ID" value="KAI0504815.1"/>
    <property type="molecule type" value="Genomic_DNA"/>
</dbReference>
<dbReference type="OrthoDB" id="337581at2759"/>
<dbReference type="PANTHER" id="PTHR28498">
    <property type="entry name" value="ZINC FINGER SWIM DOMAIN-CONTAINING PROTEIN 7"/>
    <property type="match status" value="1"/>
</dbReference>
<evidence type="ECO:0000313" key="3">
    <source>
        <dbReference type="EMBL" id="KAI0504815.1"/>
    </source>
</evidence>
<dbReference type="SMR" id="A0A8T3B767"/>
<sequence length="135" mass="14814">MAAASASTAVADSIWREIKSSRSVSDDHLANLHLLFGDNLESATIIVDQGGVQKHTGNPSGRFIFKVVGKSKETEKYICFPGHFCTCHSFFYDVVSKGERLFCKHQIAFKLAEAAGMCKEVSITDEKLAEILSEI</sequence>
<evidence type="ECO:0000259" key="2">
    <source>
        <dbReference type="PROSITE" id="PS50966"/>
    </source>
</evidence>
<gene>
    <name evidence="3" type="ORF">KFK09_015768</name>
</gene>
<keyword evidence="4" id="KW-1185">Reference proteome</keyword>
<evidence type="ECO:0000313" key="4">
    <source>
        <dbReference type="Proteomes" id="UP000829196"/>
    </source>
</evidence>
<dbReference type="GO" id="GO:0008270">
    <property type="term" value="F:zinc ion binding"/>
    <property type="evidence" value="ECO:0007669"/>
    <property type="project" value="UniProtKB-KW"/>
</dbReference>
<keyword evidence="1" id="KW-0479">Metal-binding</keyword>
<dbReference type="InterPro" id="IPR007527">
    <property type="entry name" value="Znf_SWIM"/>
</dbReference>
<protein>
    <recommendedName>
        <fullName evidence="2">SWIM-type domain-containing protein</fullName>
    </recommendedName>
</protein>
<feature type="domain" description="SWIM-type" evidence="2">
    <location>
        <begin position="65"/>
        <end position="114"/>
    </location>
</feature>
<proteinExistence type="predicted"/>
<organism evidence="3 4">
    <name type="scientific">Dendrobium nobile</name>
    <name type="common">Orchid</name>
    <dbReference type="NCBI Taxonomy" id="94219"/>
    <lineage>
        <taxon>Eukaryota</taxon>
        <taxon>Viridiplantae</taxon>
        <taxon>Streptophyta</taxon>
        <taxon>Embryophyta</taxon>
        <taxon>Tracheophyta</taxon>
        <taxon>Spermatophyta</taxon>
        <taxon>Magnoliopsida</taxon>
        <taxon>Liliopsida</taxon>
        <taxon>Asparagales</taxon>
        <taxon>Orchidaceae</taxon>
        <taxon>Epidendroideae</taxon>
        <taxon>Malaxideae</taxon>
        <taxon>Dendrobiinae</taxon>
        <taxon>Dendrobium</taxon>
    </lineage>
</organism>
<dbReference type="AlphaFoldDB" id="A0A8T3B767"/>
<evidence type="ECO:0000256" key="1">
    <source>
        <dbReference type="PROSITE-ProRule" id="PRU00325"/>
    </source>
</evidence>
<dbReference type="GO" id="GO:0000724">
    <property type="term" value="P:double-strand break repair via homologous recombination"/>
    <property type="evidence" value="ECO:0007669"/>
    <property type="project" value="TreeGrafter"/>
</dbReference>
<reference evidence="3" key="1">
    <citation type="journal article" date="2022" name="Front. Genet.">
        <title>Chromosome-Scale Assembly of the Dendrobium nobile Genome Provides Insights Into the Molecular Mechanism of the Biosynthesis of the Medicinal Active Ingredient of Dendrobium.</title>
        <authorList>
            <person name="Xu Q."/>
            <person name="Niu S.-C."/>
            <person name="Li K.-L."/>
            <person name="Zheng P.-J."/>
            <person name="Zhang X.-J."/>
            <person name="Jia Y."/>
            <person name="Liu Y."/>
            <person name="Niu Y.-X."/>
            <person name="Yu L.-H."/>
            <person name="Chen D.-F."/>
            <person name="Zhang G.-Q."/>
        </authorList>
    </citation>
    <scope>NUCLEOTIDE SEQUENCE</scope>
    <source>
        <tissue evidence="3">Leaf</tissue>
    </source>
</reference>
<name>A0A8T3B767_DENNO</name>
<keyword evidence="1" id="KW-0863">Zinc-finger</keyword>
<accession>A0A8T3B767</accession>
<dbReference type="PROSITE" id="PS50966">
    <property type="entry name" value="ZF_SWIM"/>
    <property type="match status" value="1"/>
</dbReference>